<dbReference type="EMBL" id="KV921958">
    <property type="protein sequence ID" value="ORE04935.1"/>
    <property type="molecule type" value="Genomic_DNA"/>
</dbReference>
<dbReference type="Proteomes" id="UP000242414">
    <property type="component" value="Unassembled WGS sequence"/>
</dbReference>
<proteinExistence type="predicted"/>
<dbReference type="VEuPathDB" id="FungiDB:BCV72DRAFT_210404"/>
<organism evidence="1">
    <name type="scientific">Rhizopus microsporus var. microsporus</name>
    <dbReference type="NCBI Taxonomy" id="86635"/>
    <lineage>
        <taxon>Eukaryota</taxon>
        <taxon>Fungi</taxon>
        <taxon>Fungi incertae sedis</taxon>
        <taxon>Mucoromycota</taxon>
        <taxon>Mucoromycotina</taxon>
        <taxon>Mucoromycetes</taxon>
        <taxon>Mucorales</taxon>
        <taxon>Mucorineae</taxon>
        <taxon>Rhizopodaceae</taxon>
        <taxon>Rhizopus</taxon>
    </lineage>
</organism>
<dbReference type="AlphaFoldDB" id="A0A1X0QYV9"/>
<evidence type="ECO:0000313" key="1">
    <source>
        <dbReference type="EMBL" id="ORE04935.1"/>
    </source>
</evidence>
<gene>
    <name evidence="1" type="ORF">BCV72DRAFT_210404</name>
</gene>
<protein>
    <recommendedName>
        <fullName evidence="2">SWIM-type domain-containing protein</fullName>
    </recommendedName>
</protein>
<reference evidence="1" key="1">
    <citation type="journal article" date="2016" name="Proc. Natl. Acad. Sci. U.S.A.">
        <title>Lipid metabolic changes in an early divergent fungus govern the establishment of a mutualistic symbiosis with endobacteria.</title>
        <authorList>
            <person name="Lastovetsky O.A."/>
            <person name="Gaspar M.L."/>
            <person name="Mondo S.J."/>
            <person name="LaButti K.M."/>
            <person name="Sandor L."/>
            <person name="Grigoriev I.V."/>
            <person name="Henry S.A."/>
            <person name="Pawlowska T.E."/>
        </authorList>
    </citation>
    <scope>NUCLEOTIDE SEQUENCE [LARGE SCALE GENOMIC DNA]</scope>
    <source>
        <strain evidence="1">ATCC 52814</strain>
    </source>
</reference>
<evidence type="ECO:0008006" key="2">
    <source>
        <dbReference type="Google" id="ProtNLM"/>
    </source>
</evidence>
<sequence>MLEEIEDNLFQCRPFTHDVLYYDIEVRSDYLYSCSFPGSFKLCKHIFLINCIF</sequence>
<accession>A0A1X0QYV9</accession>
<name>A0A1X0QYV9_RHIZD</name>